<dbReference type="EMBL" id="FOKY01000001">
    <property type="protein sequence ID" value="SFB67044.1"/>
    <property type="molecule type" value="Genomic_DNA"/>
</dbReference>
<feature type="repeat" description="TPR" evidence="1">
    <location>
        <begin position="156"/>
        <end position="189"/>
    </location>
</feature>
<dbReference type="InterPro" id="IPR019734">
    <property type="entry name" value="TPR_rpt"/>
</dbReference>
<dbReference type="SMART" id="SM00028">
    <property type="entry name" value="TPR"/>
    <property type="match status" value="2"/>
</dbReference>
<dbReference type="Proteomes" id="UP000240042">
    <property type="component" value="Unassembled WGS sequence"/>
</dbReference>
<protein>
    <submittedName>
        <fullName evidence="3">Tetratricopeptide repeat-containing protein</fullName>
    </submittedName>
</protein>
<accession>A0A1I1CWX9</accession>
<dbReference type="PROSITE" id="PS50005">
    <property type="entry name" value="TPR"/>
    <property type="match status" value="1"/>
</dbReference>
<evidence type="ECO:0000313" key="4">
    <source>
        <dbReference type="Proteomes" id="UP000240042"/>
    </source>
</evidence>
<name>A0A1I1CWX9_BREAD</name>
<dbReference type="SUPFAM" id="SSF48452">
    <property type="entry name" value="TPR-like"/>
    <property type="match status" value="1"/>
</dbReference>
<gene>
    <name evidence="3" type="ORF">SAMN02745150_00014</name>
</gene>
<dbReference type="OrthoDB" id="9814069at2"/>
<evidence type="ECO:0000256" key="1">
    <source>
        <dbReference type="PROSITE-ProRule" id="PRU00339"/>
    </source>
</evidence>
<evidence type="ECO:0000313" key="3">
    <source>
        <dbReference type="EMBL" id="SFB67044.1"/>
    </source>
</evidence>
<dbReference type="Gene3D" id="1.25.40.10">
    <property type="entry name" value="Tetratricopeptide repeat domain"/>
    <property type="match status" value="2"/>
</dbReference>
<dbReference type="Pfam" id="PF13181">
    <property type="entry name" value="TPR_8"/>
    <property type="match status" value="1"/>
</dbReference>
<feature type="signal peptide" evidence="2">
    <location>
        <begin position="1"/>
        <end position="18"/>
    </location>
</feature>
<dbReference type="AlphaFoldDB" id="A0A1I1CWX9"/>
<keyword evidence="2" id="KW-0732">Signal</keyword>
<keyword evidence="4" id="KW-1185">Reference proteome</keyword>
<sequence length="270" mass="31899">MKYIMVLFLGLSACSNYAEIDKLYTQGEFEQAYNLLKNKNINTQKYREYELKLVMQIVMSGNKDFLPLLDALLLQSPPEQMYAWQDLARAWIRFISAQNQEDFRAVLEILPDFVFKDQSFERIRLAMQAHALTKLGRYQEVIFNFEGKKNIMQKNSELLYLQGNAYQYLGDDQKALNSFNEVSKLSQNVTLKALANFKMAEIYEHNNNRIQAQKNYLASWQLQPYNAELNFRLGKLLSQQEYEGLHQRFYRAALRLDENNAEAWYYLNLQ</sequence>
<organism evidence="3 4">
    <name type="scientific">Brevinema andersonii</name>
    <dbReference type="NCBI Taxonomy" id="34097"/>
    <lineage>
        <taxon>Bacteria</taxon>
        <taxon>Pseudomonadati</taxon>
        <taxon>Spirochaetota</taxon>
        <taxon>Spirochaetia</taxon>
        <taxon>Brevinematales</taxon>
        <taxon>Brevinemataceae</taxon>
        <taxon>Brevinema</taxon>
    </lineage>
</organism>
<keyword evidence="1" id="KW-0802">TPR repeat</keyword>
<feature type="chain" id="PRO_5015104641" evidence="2">
    <location>
        <begin position="19"/>
        <end position="270"/>
    </location>
</feature>
<dbReference type="InterPro" id="IPR011990">
    <property type="entry name" value="TPR-like_helical_dom_sf"/>
</dbReference>
<dbReference type="STRING" id="34097.SAMN02745150_00014"/>
<dbReference type="RefSeq" id="WP_092316843.1">
    <property type="nucleotide sequence ID" value="NZ_FOKY01000001.1"/>
</dbReference>
<proteinExistence type="predicted"/>
<evidence type="ECO:0000256" key="2">
    <source>
        <dbReference type="SAM" id="SignalP"/>
    </source>
</evidence>
<reference evidence="4" key="1">
    <citation type="submission" date="2016-10" db="EMBL/GenBank/DDBJ databases">
        <authorList>
            <person name="Varghese N."/>
            <person name="Submissions S."/>
        </authorList>
    </citation>
    <scope>NUCLEOTIDE SEQUENCE [LARGE SCALE GENOMIC DNA]</scope>
    <source>
        <strain evidence="4">ATCC 43811</strain>
    </source>
</reference>